<comment type="caution">
    <text evidence="2">The sequence shown here is derived from an EMBL/GenBank/DDBJ whole genome shotgun (WGS) entry which is preliminary data.</text>
</comment>
<feature type="compositionally biased region" description="Polar residues" evidence="1">
    <location>
        <begin position="345"/>
        <end position="359"/>
    </location>
</feature>
<feature type="compositionally biased region" description="Polar residues" evidence="1">
    <location>
        <begin position="158"/>
        <end position="169"/>
    </location>
</feature>
<feature type="region of interest" description="Disordered" evidence="1">
    <location>
        <begin position="150"/>
        <end position="169"/>
    </location>
</feature>
<sequence>MHSLNEVKKLFKFLSETLQDYGTMPIFKRTFSQDLDLLEQHLTKDILSQTYCITTLKNLRTKFENAFNSEFEERMRKYTRYNAQSFNDAMICTMDSIRKYMLEIILHQQRTLHLLKQKTLMQTQEDHSNQTQALNSDSLKVDLVVKQNSCSEKEDSNSETASNKSAKECSLNSKPQDVHAIKYKMSKAKERCMAYFRSLHSHLQVLSKPLFGQDVDTFTRTMLLNVDQLQKQLDKDEFQEDGSMTAFWVVNNQFQKFIDSKFTLDYDSQMTDTYFVEYTGIEVQHFRDTLLQHLGNVKKSVAERTRHQRQYERRVNKRQMQTQESKIDTGKALDADLVDTESIRTDSTVQDDNSRSGNDTDADDADIRPIDEEPNG</sequence>
<dbReference type="EMBL" id="BQNB010016722">
    <property type="protein sequence ID" value="GJT55008.1"/>
    <property type="molecule type" value="Genomic_DNA"/>
</dbReference>
<evidence type="ECO:0000313" key="3">
    <source>
        <dbReference type="Proteomes" id="UP001151760"/>
    </source>
</evidence>
<feature type="compositionally biased region" description="Basic and acidic residues" evidence="1">
    <location>
        <begin position="301"/>
        <end position="314"/>
    </location>
</feature>
<evidence type="ECO:0000256" key="1">
    <source>
        <dbReference type="SAM" id="MobiDB-lite"/>
    </source>
</evidence>
<evidence type="ECO:0000313" key="2">
    <source>
        <dbReference type="EMBL" id="GJT55008.1"/>
    </source>
</evidence>
<gene>
    <name evidence="2" type="ORF">Tco_0990062</name>
</gene>
<feature type="compositionally biased region" description="Basic and acidic residues" evidence="1">
    <location>
        <begin position="365"/>
        <end position="376"/>
    </location>
</feature>
<protein>
    <submittedName>
        <fullName evidence="2">Uncharacterized protein</fullName>
    </submittedName>
</protein>
<dbReference type="Proteomes" id="UP001151760">
    <property type="component" value="Unassembled WGS sequence"/>
</dbReference>
<reference evidence="2" key="1">
    <citation type="journal article" date="2022" name="Int. J. Mol. Sci.">
        <title>Draft Genome of Tanacetum Coccineum: Genomic Comparison of Closely Related Tanacetum-Family Plants.</title>
        <authorList>
            <person name="Yamashiro T."/>
            <person name="Shiraishi A."/>
            <person name="Nakayama K."/>
            <person name="Satake H."/>
        </authorList>
    </citation>
    <scope>NUCLEOTIDE SEQUENCE</scope>
</reference>
<reference evidence="2" key="2">
    <citation type="submission" date="2022-01" db="EMBL/GenBank/DDBJ databases">
        <authorList>
            <person name="Yamashiro T."/>
            <person name="Shiraishi A."/>
            <person name="Satake H."/>
            <person name="Nakayama K."/>
        </authorList>
    </citation>
    <scope>NUCLEOTIDE SEQUENCE</scope>
</reference>
<feature type="region of interest" description="Disordered" evidence="1">
    <location>
        <begin position="301"/>
        <end position="376"/>
    </location>
</feature>
<accession>A0ABQ5EW73</accession>
<name>A0ABQ5EW73_9ASTR</name>
<organism evidence="2 3">
    <name type="scientific">Tanacetum coccineum</name>
    <dbReference type="NCBI Taxonomy" id="301880"/>
    <lineage>
        <taxon>Eukaryota</taxon>
        <taxon>Viridiplantae</taxon>
        <taxon>Streptophyta</taxon>
        <taxon>Embryophyta</taxon>
        <taxon>Tracheophyta</taxon>
        <taxon>Spermatophyta</taxon>
        <taxon>Magnoliopsida</taxon>
        <taxon>eudicotyledons</taxon>
        <taxon>Gunneridae</taxon>
        <taxon>Pentapetalae</taxon>
        <taxon>asterids</taxon>
        <taxon>campanulids</taxon>
        <taxon>Asterales</taxon>
        <taxon>Asteraceae</taxon>
        <taxon>Asteroideae</taxon>
        <taxon>Anthemideae</taxon>
        <taxon>Anthemidinae</taxon>
        <taxon>Tanacetum</taxon>
    </lineage>
</organism>
<proteinExistence type="predicted"/>
<keyword evidence="3" id="KW-1185">Reference proteome</keyword>
<feature type="compositionally biased region" description="Basic and acidic residues" evidence="1">
    <location>
        <begin position="325"/>
        <end position="334"/>
    </location>
</feature>